<protein>
    <submittedName>
        <fullName evidence="2">Uncharacterized protein</fullName>
    </submittedName>
</protein>
<name>A0A9P5XKN8_9AGAR</name>
<gene>
    <name evidence="2" type="ORF">P691DRAFT_795402</name>
</gene>
<feature type="region of interest" description="Disordered" evidence="1">
    <location>
        <begin position="652"/>
        <end position="712"/>
    </location>
</feature>
<dbReference type="Proteomes" id="UP000807342">
    <property type="component" value="Unassembled WGS sequence"/>
</dbReference>
<feature type="compositionally biased region" description="Basic and acidic residues" evidence="1">
    <location>
        <begin position="231"/>
        <end position="240"/>
    </location>
</feature>
<feature type="region of interest" description="Disordered" evidence="1">
    <location>
        <begin position="26"/>
        <end position="272"/>
    </location>
</feature>
<feature type="compositionally biased region" description="Polar residues" evidence="1">
    <location>
        <begin position="90"/>
        <end position="100"/>
    </location>
</feature>
<accession>A0A9P5XKN8</accession>
<feature type="compositionally biased region" description="Low complexity" evidence="1">
    <location>
        <begin position="304"/>
        <end position="318"/>
    </location>
</feature>
<feature type="compositionally biased region" description="Polar residues" evidence="1">
    <location>
        <begin position="672"/>
        <end position="692"/>
    </location>
</feature>
<comment type="caution">
    <text evidence="2">The sequence shown here is derived from an EMBL/GenBank/DDBJ whole genome shotgun (WGS) entry which is preliminary data.</text>
</comment>
<feature type="compositionally biased region" description="Basic and acidic residues" evidence="1">
    <location>
        <begin position="446"/>
        <end position="465"/>
    </location>
</feature>
<feature type="compositionally biased region" description="Low complexity" evidence="1">
    <location>
        <begin position="655"/>
        <end position="664"/>
    </location>
</feature>
<feature type="compositionally biased region" description="Polar residues" evidence="1">
    <location>
        <begin position="172"/>
        <end position="182"/>
    </location>
</feature>
<evidence type="ECO:0000313" key="2">
    <source>
        <dbReference type="EMBL" id="KAF9452187.1"/>
    </source>
</evidence>
<feature type="region of interest" description="Disordered" evidence="1">
    <location>
        <begin position="845"/>
        <end position="887"/>
    </location>
</feature>
<feature type="region of interest" description="Disordered" evidence="1">
    <location>
        <begin position="297"/>
        <end position="571"/>
    </location>
</feature>
<evidence type="ECO:0000256" key="1">
    <source>
        <dbReference type="SAM" id="MobiDB-lite"/>
    </source>
</evidence>
<feature type="compositionally biased region" description="Pro residues" evidence="1">
    <location>
        <begin position="357"/>
        <end position="372"/>
    </location>
</feature>
<dbReference type="OrthoDB" id="2413468at2759"/>
<dbReference type="EMBL" id="MU151074">
    <property type="protein sequence ID" value="KAF9452187.1"/>
    <property type="molecule type" value="Genomic_DNA"/>
</dbReference>
<evidence type="ECO:0000313" key="3">
    <source>
        <dbReference type="Proteomes" id="UP000807342"/>
    </source>
</evidence>
<sequence length="973" mass="103242">MKHPFKHLSWSFPLGHASDKDKDLLPDYYLTTQGPQPSTTSTSSSEYSCISDSKDATSSDASSQVTRRSSVPSEGGADRRRVGIVEMGTGSESHGPSSTLRSRRKLAGLAIVAPPDASPTSYSSLTPPFTAPIRSPNDQPAPRDPNASHHNRSASEVIPSRKIPPRDIGIVGTTQPTSTAKEGTSKIPDMQSRVHSTTLHPPIFQQPKSASPSPSPSPDPTRSLAPIRGLDIMKREKSKEIPSTSLPSPDPAPTAPSPLLTPDTGEKKDIHAPVAPPIVLASDAALNDVVGGIRLVTRSRSEQPQAPVSATTTSTPPTLVLPPTEPTLSYVNYQPGVHSTAGPLPPPPRLPGFDAVSPPPPRPPRLNSPLPPRNAARSKDREALKQALQLPSSVSAALATQSPTKSKESLAQDPKASSYSMIPPASSFHRREGAFPPSSSASYVGSERDATEKRPVILVPERSDSGDVPQVTVVSEPPPPPSPILESAAEDEDEDLHPRTPRHCQEGSNENWVNISRVSSPSPRGGGIDREASRTPSEAPSPPPKSFRNSLTTGLKRLSSRSLPRTPTPSPSVYSAPLPTPTMHGVHGQAQAKPVRQKIVMQWPSAMFCNEIHAGRKRLNTSERCAIYAQKINELYAYDCGLTEWVLEMRFRGPSSNSNGNSTSKKFPDARSSASAPFTPQPRQTSRSSMISEATFPTRPDASTATDLLSSRDDDGFYHDDVPVLPYPSLATAQRAAASNVVMTPPASIRSLGSNSTIPSMNGTANTHPHTPASTLTSLSHAPTSVHHHTTPTTPLTKITTALSPTSTSSGGGGFFSTLGRKASLSSAKKPTLSALGLSNLISSPISTSSSSSSSGANIVTSPVVPGGPRAPPGSGNGGGMSSNRVQRSKTFIPTTRMERRPSLWELQATSVIGQTYDPHSDPEFVRQVDKLADLLPNADRKILAGYLRRAGQDVLAIGQYLEDEKNGALKAY</sequence>
<proteinExistence type="predicted"/>
<feature type="compositionally biased region" description="Polar residues" evidence="1">
    <location>
        <begin position="118"/>
        <end position="127"/>
    </location>
</feature>
<feature type="compositionally biased region" description="Low complexity" evidence="1">
    <location>
        <begin position="845"/>
        <end position="855"/>
    </location>
</feature>
<feature type="region of interest" description="Disordered" evidence="1">
    <location>
        <begin position="753"/>
        <end position="798"/>
    </location>
</feature>
<feature type="compositionally biased region" description="Polar residues" evidence="1">
    <location>
        <begin position="753"/>
        <end position="782"/>
    </location>
</feature>
<feature type="compositionally biased region" description="Low complexity" evidence="1">
    <location>
        <begin position="26"/>
        <end position="45"/>
    </location>
</feature>
<reference evidence="2" key="1">
    <citation type="submission" date="2020-11" db="EMBL/GenBank/DDBJ databases">
        <authorList>
            <consortium name="DOE Joint Genome Institute"/>
            <person name="Ahrendt S."/>
            <person name="Riley R."/>
            <person name="Andreopoulos W."/>
            <person name="Labutti K."/>
            <person name="Pangilinan J."/>
            <person name="Ruiz-Duenas F.J."/>
            <person name="Barrasa J.M."/>
            <person name="Sanchez-Garcia M."/>
            <person name="Camarero S."/>
            <person name="Miyauchi S."/>
            <person name="Serrano A."/>
            <person name="Linde D."/>
            <person name="Babiker R."/>
            <person name="Drula E."/>
            <person name="Ayuso-Fernandez I."/>
            <person name="Pacheco R."/>
            <person name="Padilla G."/>
            <person name="Ferreira P."/>
            <person name="Barriuso J."/>
            <person name="Kellner H."/>
            <person name="Castanera R."/>
            <person name="Alfaro M."/>
            <person name="Ramirez L."/>
            <person name="Pisabarro A.G."/>
            <person name="Kuo A."/>
            <person name="Tritt A."/>
            <person name="Lipzen A."/>
            <person name="He G."/>
            <person name="Yan M."/>
            <person name="Ng V."/>
            <person name="Cullen D."/>
            <person name="Martin F."/>
            <person name="Rosso M.-N."/>
            <person name="Henrissat B."/>
            <person name="Hibbett D."/>
            <person name="Martinez A.T."/>
            <person name="Grigoriev I.V."/>
        </authorList>
    </citation>
    <scope>NUCLEOTIDE SEQUENCE</scope>
    <source>
        <strain evidence="2">MF-IS2</strain>
    </source>
</reference>
<dbReference type="AlphaFoldDB" id="A0A9P5XKN8"/>
<feature type="compositionally biased region" description="Polar residues" evidence="1">
    <location>
        <begin position="389"/>
        <end position="404"/>
    </location>
</feature>
<keyword evidence="3" id="KW-1185">Reference proteome</keyword>
<organism evidence="2 3">
    <name type="scientific">Macrolepiota fuliginosa MF-IS2</name>
    <dbReference type="NCBI Taxonomy" id="1400762"/>
    <lineage>
        <taxon>Eukaryota</taxon>
        <taxon>Fungi</taxon>
        <taxon>Dikarya</taxon>
        <taxon>Basidiomycota</taxon>
        <taxon>Agaricomycotina</taxon>
        <taxon>Agaricomycetes</taxon>
        <taxon>Agaricomycetidae</taxon>
        <taxon>Agaricales</taxon>
        <taxon>Agaricineae</taxon>
        <taxon>Agaricaceae</taxon>
        <taxon>Macrolepiota</taxon>
    </lineage>
</organism>